<dbReference type="EMBL" id="JAVDVX010000010">
    <property type="protein sequence ID" value="MDR7092043.1"/>
    <property type="molecule type" value="Genomic_DNA"/>
</dbReference>
<gene>
    <name evidence="1" type="ORF">J2X05_004083</name>
</gene>
<name>A0ABU1V3J7_9GAMM</name>
<sequence>MPALWILVRRALLALLIAFCGDSLVLAQSLAPQVVRVASAKTEFAIAQDYFVGLLKRALELGAQGRPVPAIQQVSLMEQKQGLQEMVRGKIIDVYWMGTDPEREEKLRAIRIPLDRGLLGYRRFITRQSMTHVFDGVHSLSGLRPLVACQGKDWPDTPILRAAGLRVIEVASFERMFQQLDLLKCDYFPRGFFEAYSEINARKKKHPDLILYESLVLHYPFGLYFFVNQKNEDLALWIEQGLEAMIDSGEFLRYMHAHPLTRKAFPLSGSKGLRMIEINNPRLPFDTHAKDSRYWFQPEEFGYSVN</sequence>
<protein>
    <recommendedName>
        <fullName evidence="3">Solute-binding protein family 3/N-terminal domain-containing protein</fullName>
    </recommendedName>
</protein>
<dbReference type="Proteomes" id="UP001253595">
    <property type="component" value="Unassembled WGS sequence"/>
</dbReference>
<dbReference type="SUPFAM" id="SSF53850">
    <property type="entry name" value="Periplasmic binding protein-like II"/>
    <property type="match status" value="1"/>
</dbReference>
<accession>A0ABU1V3J7</accession>
<proteinExistence type="predicted"/>
<evidence type="ECO:0008006" key="3">
    <source>
        <dbReference type="Google" id="ProtNLM"/>
    </source>
</evidence>
<evidence type="ECO:0000313" key="1">
    <source>
        <dbReference type="EMBL" id="MDR7092043.1"/>
    </source>
</evidence>
<comment type="caution">
    <text evidence="1">The sequence shown here is derived from an EMBL/GenBank/DDBJ whole genome shotgun (WGS) entry which is preliminary data.</text>
</comment>
<organism evidence="1 2">
    <name type="scientific">Cellvibrio fibrivorans</name>
    <dbReference type="NCBI Taxonomy" id="126350"/>
    <lineage>
        <taxon>Bacteria</taxon>
        <taxon>Pseudomonadati</taxon>
        <taxon>Pseudomonadota</taxon>
        <taxon>Gammaproteobacteria</taxon>
        <taxon>Cellvibrionales</taxon>
        <taxon>Cellvibrionaceae</taxon>
        <taxon>Cellvibrio</taxon>
    </lineage>
</organism>
<reference evidence="1 2" key="1">
    <citation type="submission" date="2023-07" db="EMBL/GenBank/DDBJ databases">
        <title>Sorghum-associated microbial communities from plants grown in Nebraska, USA.</title>
        <authorList>
            <person name="Schachtman D."/>
        </authorList>
    </citation>
    <scope>NUCLEOTIDE SEQUENCE [LARGE SCALE GENOMIC DNA]</scope>
    <source>
        <strain evidence="1 2">BE190</strain>
    </source>
</reference>
<evidence type="ECO:0000313" key="2">
    <source>
        <dbReference type="Proteomes" id="UP001253595"/>
    </source>
</evidence>
<dbReference type="RefSeq" id="WP_310075999.1">
    <property type="nucleotide sequence ID" value="NZ_JAVDVX010000010.1"/>
</dbReference>
<keyword evidence="2" id="KW-1185">Reference proteome</keyword>